<evidence type="ECO:0000313" key="3">
    <source>
        <dbReference type="Proteomes" id="UP001469553"/>
    </source>
</evidence>
<accession>A0ABV0ZWF5</accession>
<evidence type="ECO:0000256" key="1">
    <source>
        <dbReference type="SAM" id="SignalP"/>
    </source>
</evidence>
<dbReference type="Proteomes" id="UP001469553">
    <property type="component" value="Unassembled WGS sequence"/>
</dbReference>
<gene>
    <name evidence="2" type="ORF">AMECASPLE_010605</name>
</gene>
<feature type="signal peptide" evidence="1">
    <location>
        <begin position="1"/>
        <end position="29"/>
    </location>
</feature>
<protein>
    <recommendedName>
        <fullName evidence="4">Secreted protein</fullName>
    </recommendedName>
</protein>
<reference evidence="2 3" key="1">
    <citation type="submission" date="2021-06" db="EMBL/GenBank/DDBJ databases">
        <authorList>
            <person name="Palmer J.M."/>
        </authorList>
    </citation>
    <scope>NUCLEOTIDE SEQUENCE [LARGE SCALE GENOMIC DNA]</scope>
    <source>
        <strain evidence="2 3">AS_MEX2019</strain>
        <tissue evidence="2">Muscle</tissue>
    </source>
</reference>
<keyword evidence="1" id="KW-0732">Signal</keyword>
<keyword evidence="3" id="KW-1185">Reference proteome</keyword>
<proteinExistence type="predicted"/>
<feature type="chain" id="PRO_5047222071" description="Secreted protein" evidence="1">
    <location>
        <begin position="30"/>
        <end position="102"/>
    </location>
</feature>
<name>A0ABV0ZWF5_9TELE</name>
<dbReference type="EMBL" id="JAHRIP010075853">
    <property type="protein sequence ID" value="MEQ2310589.1"/>
    <property type="molecule type" value="Genomic_DNA"/>
</dbReference>
<sequence>MRLIFILRNFSLFCFFHPLCFVLISVANSHCLNFGDPLTGDVFGHSQFLFSLLPLIAEAVDDLGACGCCGSYSCDGRGPLQRYLRANVLKQTHPEVNPYLIC</sequence>
<evidence type="ECO:0000313" key="2">
    <source>
        <dbReference type="EMBL" id="MEQ2310589.1"/>
    </source>
</evidence>
<evidence type="ECO:0008006" key="4">
    <source>
        <dbReference type="Google" id="ProtNLM"/>
    </source>
</evidence>
<organism evidence="2 3">
    <name type="scientific">Ameca splendens</name>
    <dbReference type="NCBI Taxonomy" id="208324"/>
    <lineage>
        <taxon>Eukaryota</taxon>
        <taxon>Metazoa</taxon>
        <taxon>Chordata</taxon>
        <taxon>Craniata</taxon>
        <taxon>Vertebrata</taxon>
        <taxon>Euteleostomi</taxon>
        <taxon>Actinopterygii</taxon>
        <taxon>Neopterygii</taxon>
        <taxon>Teleostei</taxon>
        <taxon>Neoteleostei</taxon>
        <taxon>Acanthomorphata</taxon>
        <taxon>Ovalentaria</taxon>
        <taxon>Atherinomorphae</taxon>
        <taxon>Cyprinodontiformes</taxon>
        <taxon>Goodeidae</taxon>
        <taxon>Ameca</taxon>
    </lineage>
</organism>
<comment type="caution">
    <text evidence="2">The sequence shown here is derived from an EMBL/GenBank/DDBJ whole genome shotgun (WGS) entry which is preliminary data.</text>
</comment>